<dbReference type="RefSeq" id="WP_067706006.1">
    <property type="nucleotide sequence ID" value="NZ_LLZH01000331.1"/>
</dbReference>
<keyword evidence="2 4" id="KW-0324">Glycolysis</keyword>
<feature type="binding site" evidence="4 6">
    <location>
        <begin position="11"/>
        <end position="18"/>
    </location>
    <ligand>
        <name>substrate</name>
    </ligand>
</feature>
<evidence type="ECO:0000256" key="7">
    <source>
        <dbReference type="PIRSR" id="PIRSR613078-3"/>
    </source>
</evidence>
<feature type="binding site" evidence="4 6">
    <location>
        <position position="101"/>
    </location>
    <ligand>
        <name>substrate</name>
    </ligand>
</feature>
<accession>A0A101JAY8</accession>
<protein>
    <recommendedName>
        <fullName evidence="4 8">2,3-bisphosphoglycerate-dependent phosphoglycerate mutase</fullName>
        <shortName evidence="4">BPG-dependent PGAM</shortName>
        <shortName evidence="4">PGAM</shortName>
        <shortName evidence="4">Phosphoglyceromutase</shortName>
        <shortName evidence="4">dPGM</shortName>
        <ecNumber evidence="4 8">5.4.2.11</ecNumber>
    </recommendedName>
</protein>
<evidence type="ECO:0000256" key="4">
    <source>
        <dbReference type="HAMAP-Rule" id="MF_01039"/>
    </source>
</evidence>
<evidence type="ECO:0000256" key="9">
    <source>
        <dbReference type="SAM" id="MobiDB-lite"/>
    </source>
</evidence>
<comment type="caution">
    <text evidence="10">The sequence shown here is derived from an EMBL/GenBank/DDBJ whole genome shotgun (WGS) entry which is preliminary data.</text>
</comment>
<evidence type="ECO:0000256" key="6">
    <source>
        <dbReference type="PIRSR" id="PIRSR613078-2"/>
    </source>
</evidence>
<dbReference type="InterPro" id="IPR005952">
    <property type="entry name" value="Phosphogly_mut1"/>
</dbReference>
<dbReference type="GO" id="GO:0006094">
    <property type="term" value="P:gluconeogenesis"/>
    <property type="evidence" value="ECO:0007669"/>
    <property type="project" value="UniProtKB-UniRule"/>
</dbReference>
<reference evidence="10 11" key="1">
    <citation type="submission" date="2015-10" db="EMBL/GenBank/DDBJ databases">
        <authorList>
            <person name="Gilbert D.G."/>
        </authorList>
    </citation>
    <scope>NUCLEOTIDE SEQUENCE [LARGE SCALE GENOMIC DNA]</scope>
    <source>
        <strain evidence="10 11">NRRL B-16712</strain>
    </source>
</reference>
<dbReference type="NCBIfam" id="TIGR01258">
    <property type="entry name" value="pgm_1"/>
    <property type="match status" value="1"/>
</dbReference>
<feature type="binding site" evidence="4 6">
    <location>
        <begin position="90"/>
        <end position="93"/>
    </location>
    <ligand>
        <name>substrate</name>
    </ligand>
</feature>
<comment type="similarity">
    <text evidence="1 4">Belongs to the phosphoglycerate mutase family. BPG-dependent PGAM subfamily.</text>
</comment>
<evidence type="ECO:0000313" key="11">
    <source>
        <dbReference type="Proteomes" id="UP000053244"/>
    </source>
</evidence>
<organism evidence="10 11">
    <name type="scientific">Actinoplanes awajinensis subsp. mycoplanecinus</name>
    <dbReference type="NCBI Taxonomy" id="135947"/>
    <lineage>
        <taxon>Bacteria</taxon>
        <taxon>Bacillati</taxon>
        <taxon>Actinomycetota</taxon>
        <taxon>Actinomycetes</taxon>
        <taxon>Micromonosporales</taxon>
        <taxon>Micromonosporaceae</taxon>
        <taxon>Actinoplanes</taxon>
    </lineage>
</organism>
<dbReference type="PROSITE" id="PS00175">
    <property type="entry name" value="PG_MUTASE"/>
    <property type="match status" value="1"/>
</dbReference>
<evidence type="ECO:0000256" key="2">
    <source>
        <dbReference type="ARBA" id="ARBA00023152"/>
    </source>
</evidence>
<keyword evidence="3 4" id="KW-0413">Isomerase</keyword>
<dbReference type="InterPro" id="IPR029033">
    <property type="entry name" value="His_PPase_superfam"/>
</dbReference>
<dbReference type="Pfam" id="PF00300">
    <property type="entry name" value="His_Phos_1"/>
    <property type="match status" value="2"/>
</dbReference>
<feature type="binding site" evidence="4 6">
    <location>
        <begin position="186"/>
        <end position="187"/>
    </location>
    <ligand>
        <name>substrate</name>
    </ligand>
</feature>
<comment type="function">
    <text evidence="4 8">Catalyzes the interconversion of 2-phosphoglycerate and 3-phosphoglycerate.</text>
</comment>
<feature type="site" description="Transition state stabilizer" evidence="4 7">
    <location>
        <position position="185"/>
    </location>
</feature>
<evidence type="ECO:0000256" key="1">
    <source>
        <dbReference type="ARBA" id="ARBA00006717"/>
    </source>
</evidence>
<proteinExistence type="inferred from homology"/>
<name>A0A101JAY8_9ACTN</name>
<dbReference type="CDD" id="cd07067">
    <property type="entry name" value="HP_PGM_like"/>
    <property type="match status" value="1"/>
</dbReference>
<sequence length="252" mass="27230">MGEGGALLLLRHGQSVSNAADVFTGWDDAPLSDLGVAQAHGAAAALLRLGVRPTGVHTSLLRRSITTAEIVTGVLGREWIPVRRSWRLNERHYGALTGRDKRVVAAEAGDALCRAWRRSFAVAPPAMDEDVAAVMYADARYAGLPPEARPRTESLADVWRRTLPYWTDVLFPQLRSGGTPLVVGHGNSLRAFVMHLEGMSPADVERLDIPTAVPMRYRLDRHGAPVPEPGGRYLDPVGAGDPVRIGPARGSR</sequence>
<dbReference type="HAMAP" id="MF_01039">
    <property type="entry name" value="PGAM_GpmA"/>
    <property type="match status" value="1"/>
</dbReference>
<gene>
    <name evidence="4 10" type="primary">gpmA</name>
    <name evidence="10" type="ORF">ADL15_45520</name>
</gene>
<evidence type="ECO:0000256" key="5">
    <source>
        <dbReference type="PIRSR" id="PIRSR613078-1"/>
    </source>
</evidence>
<evidence type="ECO:0000256" key="3">
    <source>
        <dbReference type="ARBA" id="ARBA00023235"/>
    </source>
</evidence>
<feature type="region of interest" description="Disordered" evidence="9">
    <location>
        <begin position="224"/>
        <end position="252"/>
    </location>
</feature>
<dbReference type="OrthoDB" id="9781415at2"/>
<dbReference type="SUPFAM" id="SSF53254">
    <property type="entry name" value="Phosphoglycerate mutase-like"/>
    <property type="match status" value="1"/>
</dbReference>
<dbReference type="GO" id="GO:0004619">
    <property type="term" value="F:phosphoglycerate mutase activity"/>
    <property type="evidence" value="ECO:0007669"/>
    <property type="project" value="UniProtKB-UniRule"/>
</dbReference>
<dbReference type="UniPathway" id="UPA00109">
    <property type="reaction ID" value="UER00186"/>
</dbReference>
<dbReference type="Gene3D" id="3.40.50.1240">
    <property type="entry name" value="Phosphoglycerate mutase-like"/>
    <property type="match status" value="1"/>
</dbReference>
<dbReference type="Proteomes" id="UP000053244">
    <property type="component" value="Unassembled WGS sequence"/>
</dbReference>
<dbReference type="InterPro" id="IPR001345">
    <property type="entry name" value="PG/BPGM_mutase_AS"/>
</dbReference>
<evidence type="ECO:0000256" key="8">
    <source>
        <dbReference type="RuleBase" id="RU004512"/>
    </source>
</evidence>
<dbReference type="SMART" id="SM00855">
    <property type="entry name" value="PGAM"/>
    <property type="match status" value="1"/>
</dbReference>
<dbReference type="PANTHER" id="PTHR11931">
    <property type="entry name" value="PHOSPHOGLYCERATE MUTASE"/>
    <property type="match status" value="1"/>
</dbReference>
<dbReference type="EC" id="5.4.2.11" evidence="4 8"/>
<feature type="active site" description="Tele-phosphohistidine intermediate" evidence="4 5">
    <location>
        <position position="12"/>
    </location>
</feature>
<dbReference type="GO" id="GO:0006096">
    <property type="term" value="P:glycolytic process"/>
    <property type="evidence" value="ECO:0007669"/>
    <property type="project" value="UniProtKB-UniRule"/>
</dbReference>
<feature type="binding site" evidence="4 6">
    <location>
        <begin position="117"/>
        <end position="118"/>
    </location>
    <ligand>
        <name>substrate</name>
    </ligand>
</feature>
<feature type="binding site" evidence="4 6">
    <location>
        <begin position="24"/>
        <end position="25"/>
    </location>
    <ligand>
        <name>substrate</name>
    </ligand>
</feature>
<keyword evidence="4" id="KW-0312">Gluconeogenesis</keyword>
<comment type="catalytic activity">
    <reaction evidence="4 8">
        <text>(2R)-2-phosphoglycerate = (2R)-3-phosphoglycerate</text>
        <dbReference type="Rhea" id="RHEA:15901"/>
        <dbReference type="ChEBI" id="CHEBI:58272"/>
        <dbReference type="ChEBI" id="CHEBI:58289"/>
        <dbReference type="EC" id="5.4.2.11"/>
    </reaction>
</comment>
<comment type="pathway">
    <text evidence="4 8">Carbohydrate degradation; glycolysis; pyruvate from D-glyceraldehyde 3-phosphate: step 3/5.</text>
</comment>
<keyword evidence="11" id="KW-1185">Reference proteome</keyword>
<dbReference type="AlphaFoldDB" id="A0A101JAY8"/>
<evidence type="ECO:0000313" key="10">
    <source>
        <dbReference type="EMBL" id="KUL23445.1"/>
    </source>
</evidence>
<feature type="active site" description="Proton donor/acceptor" evidence="4 5">
    <location>
        <position position="90"/>
    </location>
</feature>
<dbReference type="InterPro" id="IPR013078">
    <property type="entry name" value="His_Pase_superF_clade-1"/>
</dbReference>
<feature type="binding site" evidence="4 6">
    <location>
        <position position="63"/>
    </location>
    <ligand>
        <name>substrate</name>
    </ligand>
</feature>
<dbReference type="EMBL" id="LLZH01000331">
    <property type="protein sequence ID" value="KUL23445.1"/>
    <property type="molecule type" value="Genomic_DNA"/>
</dbReference>